<dbReference type="Gene3D" id="2.40.128.130">
    <property type="entry name" value="Autotransporter beta-domain"/>
    <property type="match status" value="1"/>
</dbReference>
<evidence type="ECO:0000259" key="1">
    <source>
        <dbReference type="PROSITE" id="PS51208"/>
    </source>
</evidence>
<dbReference type="SMART" id="SM00869">
    <property type="entry name" value="Autotransporter"/>
    <property type="match status" value="1"/>
</dbReference>
<dbReference type="AlphaFoldDB" id="A0AAX0LCB6"/>
<name>A0AAX0LCB6_9BACT</name>
<dbReference type="Pfam" id="PF03797">
    <property type="entry name" value="Autotransporter"/>
    <property type="match status" value="1"/>
</dbReference>
<feature type="non-terminal residue" evidence="2">
    <location>
        <position position="1"/>
    </location>
</feature>
<comment type="caution">
    <text evidence="2">The sequence shown here is derived from an EMBL/GenBank/DDBJ whole genome shotgun (WGS) entry which is preliminary data.</text>
</comment>
<evidence type="ECO:0000313" key="3">
    <source>
        <dbReference type="Proteomes" id="UP000189728"/>
    </source>
</evidence>
<sequence>GGKTSAKNGANPKIFGVTLGYDKRFDNMIVGATTTYTQTKADSSNVNLKGKNYQFGVYTRAYFDQNEVDAKINFNFGKNKLERTTSFGKTDAKFDSFATSFDINYGYVYNLENDLFVKPLAGFEYSYLKTKGFTENGAVGALSFGSVKSKVAALKAGVELRKYVDNNNYFYITPGVEGEVYKDSSDMNLKFVGTNKNFKLNSDDKKNAYFTVKTGANFNLTESLSTNINFGTKLGKNKFYNGTVGVNYKF</sequence>
<gene>
    <name evidence="2" type="ORF">BFG04_07665</name>
</gene>
<evidence type="ECO:0000313" key="2">
    <source>
        <dbReference type="EMBL" id="OPA82122.1"/>
    </source>
</evidence>
<proteinExistence type="predicted"/>
<dbReference type="Proteomes" id="UP000189728">
    <property type="component" value="Unassembled WGS sequence"/>
</dbReference>
<dbReference type="GO" id="GO:0019867">
    <property type="term" value="C:outer membrane"/>
    <property type="evidence" value="ECO:0007669"/>
    <property type="project" value="InterPro"/>
</dbReference>
<feature type="domain" description="Autotransporter" evidence="1">
    <location>
        <begin position="1"/>
        <end position="250"/>
    </location>
</feature>
<protein>
    <recommendedName>
        <fullName evidence="1">Autotransporter domain-containing protein</fullName>
    </recommendedName>
</protein>
<dbReference type="InterPro" id="IPR006315">
    <property type="entry name" value="OM_autotransptr_brl_dom"/>
</dbReference>
<dbReference type="PROSITE" id="PS51208">
    <property type="entry name" value="AUTOTRANSPORTER"/>
    <property type="match status" value="1"/>
</dbReference>
<organism evidence="2 3">
    <name type="scientific">Campylobacter pinnipediorum subsp. pinnipediorum</name>
    <dbReference type="NCBI Taxonomy" id="1660067"/>
    <lineage>
        <taxon>Bacteria</taxon>
        <taxon>Pseudomonadati</taxon>
        <taxon>Campylobacterota</taxon>
        <taxon>Epsilonproteobacteria</taxon>
        <taxon>Campylobacterales</taxon>
        <taxon>Campylobacteraceae</taxon>
        <taxon>Campylobacter</taxon>
    </lineage>
</organism>
<dbReference type="InterPro" id="IPR005546">
    <property type="entry name" value="Autotransporte_beta"/>
</dbReference>
<dbReference type="EMBL" id="MCRK01000003">
    <property type="protein sequence ID" value="OPA82122.1"/>
    <property type="molecule type" value="Genomic_DNA"/>
</dbReference>
<reference evidence="2 3" key="1">
    <citation type="submission" date="2016-08" db="EMBL/GenBank/DDBJ databases">
        <title>Campylobacter species from sea mammals.</title>
        <authorList>
            <person name="Gilbert M.J."/>
            <person name="Byrne B.A."/>
            <person name="Zomer A.L."/>
            <person name="Wagenaar J.A."/>
        </authorList>
    </citation>
    <scope>NUCLEOTIDE SEQUENCE [LARGE SCALE GENOMIC DNA]</scope>
    <source>
        <strain evidence="2 3">1105248</strain>
    </source>
</reference>
<dbReference type="RefSeq" id="WP_078415161.1">
    <property type="nucleotide sequence ID" value="NZ_MCRK01000003.1"/>
</dbReference>
<dbReference type="InterPro" id="IPR036709">
    <property type="entry name" value="Autotransporte_beta_dom_sf"/>
</dbReference>
<dbReference type="NCBIfam" id="TIGR01414">
    <property type="entry name" value="autotrans_barl"/>
    <property type="match status" value="1"/>
</dbReference>
<dbReference type="SUPFAM" id="SSF103515">
    <property type="entry name" value="Autotransporter"/>
    <property type="match status" value="1"/>
</dbReference>
<accession>A0AAX0LCB6</accession>